<keyword evidence="3" id="KW-0808">Transferase</keyword>
<dbReference type="PANTHER" id="PTHR10322">
    <property type="entry name" value="DNA POLYMERASE CATALYTIC SUBUNIT"/>
    <property type="match status" value="1"/>
</dbReference>
<dbReference type="SUPFAM" id="SSF56672">
    <property type="entry name" value="DNA/RNA polymerases"/>
    <property type="match status" value="1"/>
</dbReference>
<feature type="domain" description="DNA-directed DNA polymerase family B multifunctional" evidence="10">
    <location>
        <begin position="506"/>
        <end position="948"/>
    </location>
</feature>
<dbReference type="GO" id="GO:0003887">
    <property type="term" value="F:DNA-directed DNA polymerase activity"/>
    <property type="evidence" value="ECO:0007669"/>
    <property type="project" value="UniProtKB-KW"/>
</dbReference>
<dbReference type="InterPro" id="IPR023211">
    <property type="entry name" value="DNA_pol_palm_dom_sf"/>
</dbReference>
<dbReference type="Gene3D" id="3.30.420.10">
    <property type="entry name" value="Ribonuclease H-like superfamily/Ribonuclease H"/>
    <property type="match status" value="1"/>
</dbReference>
<dbReference type="PANTHER" id="PTHR10322:SF23">
    <property type="entry name" value="DNA POLYMERASE DELTA CATALYTIC SUBUNIT"/>
    <property type="match status" value="1"/>
</dbReference>
<evidence type="ECO:0000256" key="3">
    <source>
        <dbReference type="ARBA" id="ARBA00022679"/>
    </source>
</evidence>
<sequence>MFPDATAYIVWSGGDDLAGFLAAIAHRLRIGDVVVCPDVLVGECAFFHDGVRWHINKVEEDTVKTAALVGAGSSVLRTRDQLPPVPQAVNIDVDSRRGVRTLSWNVADELGVDEAQWPNLWQKADSLARPPKRIVWLIAKDEEGQTVRIMVPAFLPWAYVKGRLTDDMKKAFARVGLVADKSETVERKQFVGFTDEQRQQYALLRFKTWPVYNDSKYVLLETGTSVACKFLHQSKLRCGSWFEWGRGDTASMAELVPLPDVCEAPKLTFMAYDLETSGLDPKRCEIFQCCLIFADTKDGTLRSGTQTRDPRSVIICTQPTDVVDGTPVEVVADEAALLVRLRNLIVWGKVDVLFSFNGSGFDVPFIRHRVNQHSIPGFFDMSRIPGVSASFVDKTLASSALGRNEMCLWSIPGRIVIDLFVYAKSNLPGESSYKLDALGNKYAHEGKNPVPWGTILQAFSDEGTPALRGVVAKYCEQDGALCLLLNEVWGSSVSVFEEAAVCAVNAASIVDTGRQSKIVSLLLAELHGEYVFNAPPQQPEGTGGYEGATVIDTIKGYYGGPLDQVCLLDFASLYPSLMIAYAICPSRLVRANSTEEKAAATRPGVVCTEYDLGDHIVTLAAPSAPGKPPLTLVLEKLLRERALVRAELKKETDPARRAILDARQKSKKVACNSTYGLLGASKGFLPLSDLAAVTTLMGRRSLEFTAKIVTEEYGARIVAGDTDSAMFTLPEGDGPAFSQNEKWDAARMAYVFTKCAEIAQVVSSRLPDPLELELEAVMFPAVFYKKKCYAAQLWERPDRPEPELKLRGVVAVRNDWSKLSKRLAGDVLRMSIRDNNPEGALQHLVATLREMRLRRLPVEDYHIAKELHDLAPKTISPHVSLVQRLIAQARPDVEIPALGSKVTYVIVKGDAPLSERSQLPQDVTAQDVDLAFYYERQIEKPILELLAPLIDGGARVVRRAMVNEFSHQATMMASAGVEIETVSAQKRPAAPAVVKKEKKQATLTGEAAKPAVKRPAPAVAKKQKQQSKLSFTA</sequence>
<keyword evidence="6" id="KW-0238">DNA-binding</keyword>
<keyword evidence="13" id="KW-1185">Reference proteome</keyword>
<keyword evidence="4" id="KW-0548">Nucleotidyltransferase</keyword>
<evidence type="ECO:0000259" key="10">
    <source>
        <dbReference type="Pfam" id="PF00136"/>
    </source>
</evidence>
<dbReference type="InterPro" id="IPR036397">
    <property type="entry name" value="RNaseH_sf"/>
</dbReference>
<dbReference type="InterPro" id="IPR006133">
    <property type="entry name" value="DNA-dir_DNA_pol_B_exonuc"/>
</dbReference>
<gene>
    <name evidence="12" type="ORF">JKP88DRAFT_272968</name>
</gene>
<comment type="caution">
    <text evidence="12">The sequence shown here is derived from an EMBL/GenBank/DDBJ whole genome shotgun (WGS) entry which is preliminary data.</text>
</comment>
<dbReference type="Proteomes" id="UP000664859">
    <property type="component" value="Unassembled WGS sequence"/>
</dbReference>
<evidence type="ECO:0000256" key="7">
    <source>
        <dbReference type="ARBA" id="ARBA00024411"/>
    </source>
</evidence>
<feature type="compositionally biased region" description="Low complexity" evidence="9">
    <location>
        <begin position="1007"/>
        <end position="1020"/>
    </location>
</feature>
<dbReference type="InterPro" id="IPR006134">
    <property type="entry name" value="DNA-dir_DNA_pol_B_multi_dom"/>
</dbReference>
<evidence type="ECO:0000256" key="1">
    <source>
        <dbReference type="ARBA" id="ARBA00005755"/>
    </source>
</evidence>
<dbReference type="SMART" id="SM00486">
    <property type="entry name" value="POLBc"/>
    <property type="match status" value="1"/>
</dbReference>
<dbReference type="EMBL" id="JAFCMP010000223">
    <property type="protein sequence ID" value="KAG5183007.1"/>
    <property type="molecule type" value="Genomic_DNA"/>
</dbReference>
<proteinExistence type="inferred from homology"/>
<accession>A0A835YZT2</accession>
<dbReference type="GO" id="GO:0006261">
    <property type="term" value="P:DNA-templated DNA replication"/>
    <property type="evidence" value="ECO:0007669"/>
    <property type="project" value="TreeGrafter"/>
</dbReference>
<dbReference type="OrthoDB" id="2148603at2759"/>
<dbReference type="InterPro" id="IPR006172">
    <property type="entry name" value="DNA-dir_DNA_pol_B"/>
</dbReference>
<comment type="similarity">
    <text evidence="1">Belongs to the DNA polymerase type-B family.</text>
</comment>
<evidence type="ECO:0000256" key="6">
    <source>
        <dbReference type="ARBA" id="ARBA00023125"/>
    </source>
</evidence>
<feature type="region of interest" description="Disordered" evidence="9">
    <location>
        <begin position="987"/>
        <end position="1033"/>
    </location>
</feature>
<evidence type="ECO:0000256" key="5">
    <source>
        <dbReference type="ARBA" id="ARBA00022932"/>
    </source>
</evidence>
<dbReference type="InterPro" id="IPR043502">
    <property type="entry name" value="DNA/RNA_pol_sf"/>
</dbReference>
<evidence type="ECO:0000256" key="2">
    <source>
        <dbReference type="ARBA" id="ARBA00012417"/>
    </source>
</evidence>
<evidence type="ECO:0000256" key="8">
    <source>
        <dbReference type="ARBA" id="ARBA00049244"/>
    </source>
</evidence>
<reference evidence="12" key="1">
    <citation type="submission" date="2021-02" db="EMBL/GenBank/DDBJ databases">
        <title>First Annotated Genome of the Yellow-green Alga Tribonema minus.</title>
        <authorList>
            <person name="Mahan K.M."/>
        </authorList>
    </citation>
    <scope>NUCLEOTIDE SEQUENCE</scope>
    <source>
        <strain evidence="12">UTEX B ZZ1240</strain>
    </source>
</reference>
<evidence type="ECO:0000259" key="11">
    <source>
        <dbReference type="Pfam" id="PF03104"/>
    </source>
</evidence>
<feature type="domain" description="DNA-directed DNA polymerase family B exonuclease" evidence="11">
    <location>
        <begin position="253"/>
        <end position="437"/>
    </location>
</feature>
<dbReference type="PRINTS" id="PR00106">
    <property type="entry name" value="DNAPOLB"/>
</dbReference>
<dbReference type="Gene3D" id="1.10.132.60">
    <property type="entry name" value="DNA polymerase family B, C-terminal domain"/>
    <property type="match status" value="1"/>
</dbReference>
<name>A0A835YZT2_9STRA</name>
<dbReference type="AlphaFoldDB" id="A0A835YZT2"/>
<dbReference type="Gene3D" id="3.90.1600.10">
    <property type="entry name" value="Palm domain of DNA polymerase"/>
    <property type="match status" value="1"/>
</dbReference>
<comment type="catalytic activity">
    <reaction evidence="8">
        <text>DNA(n) + a 2'-deoxyribonucleoside 5'-triphosphate = DNA(n+1) + diphosphate</text>
        <dbReference type="Rhea" id="RHEA:22508"/>
        <dbReference type="Rhea" id="RHEA-COMP:17339"/>
        <dbReference type="Rhea" id="RHEA-COMP:17340"/>
        <dbReference type="ChEBI" id="CHEBI:33019"/>
        <dbReference type="ChEBI" id="CHEBI:61560"/>
        <dbReference type="ChEBI" id="CHEBI:173112"/>
        <dbReference type="EC" id="2.7.7.7"/>
    </reaction>
</comment>
<dbReference type="Pfam" id="PF03104">
    <property type="entry name" value="DNA_pol_B_exo1"/>
    <property type="match status" value="1"/>
</dbReference>
<dbReference type="Gene3D" id="1.10.287.690">
    <property type="entry name" value="Helix hairpin bin"/>
    <property type="match status" value="1"/>
</dbReference>
<dbReference type="InterPro" id="IPR012337">
    <property type="entry name" value="RNaseH-like_sf"/>
</dbReference>
<dbReference type="Pfam" id="PF00136">
    <property type="entry name" value="DNA_pol_B"/>
    <property type="match status" value="1"/>
</dbReference>
<evidence type="ECO:0000313" key="13">
    <source>
        <dbReference type="Proteomes" id="UP000664859"/>
    </source>
</evidence>
<dbReference type="GO" id="GO:0003677">
    <property type="term" value="F:DNA binding"/>
    <property type="evidence" value="ECO:0007669"/>
    <property type="project" value="UniProtKB-KW"/>
</dbReference>
<evidence type="ECO:0000256" key="4">
    <source>
        <dbReference type="ARBA" id="ARBA00022695"/>
    </source>
</evidence>
<protein>
    <recommendedName>
        <fullName evidence="7">DNA polymerase delta catalytic subunit</fullName>
        <ecNumber evidence="2">2.7.7.7</ecNumber>
    </recommendedName>
</protein>
<dbReference type="InterPro" id="IPR050240">
    <property type="entry name" value="DNA_pol_type-B"/>
</dbReference>
<organism evidence="12 13">
    <name type="scientific">Tribonema minus</name>
    <dbReference type="NCBI Taxonomy" id="303371"/>
    <lineage>
        <taxon>Eukaryota</taxon>
        <taxon>Sar</taxon>
        <taxon>Stramenopiles</taxon>
        <taxon>Ochrophyta</taxon>
        <taxon>PX clade</taxon>
        <taxon>Xanthophyceae</taxon>
        <taxon>Tribonematales</taxon>
        <taxon>Tribonemataceae</taxon>
        <taxon>Tribonema</taxon>
    </lineage>
</organism>
<evidence type="ECO:0000313" key="12">
    <source>
        <dbReference type="EMBL" id="KAG5183007.1"/>
    </source>
</evidence>
<dbReference type="GO" id="GO:0000166">
    <property type="term" value="F:nucleotide binding"/>
    <property type="evidence" value="ECO:0007669"/>
    <property type="project" value="InterPro"/>
</dbReference>
<dbReference type="SUPFAM" id="SSF53098">
    <property type="entry name" value="Ribonuclease H-like"/>
    <property type="match status" value="1"/>
</dbReference>
<evidence type="ECO:0000256" key="9">
    <source>
        <dbReference type="SAM" id="MobiDB-lite"/>
    </source>
</evidence>
<dbReference type="EC" id="2.7.7.7" evidence="2"/>
<dbReference type="InterPro" id="IPR042087">
    <property type="entry name" value="DNA_pol_B_thumb"/>
</dbReference>
<keyword evidence="5" id="KW-0239">DNA-directed DNA polymerase</keyword>